<evidence type="ECO:0000313" key="2">
    <source>
        <dbReference type="EMBL" id="MCX2562339.1"/>
    </source>
</evidence>
<evidence type="ECO:0000313" key="3">
    <source>
        <dbReference type="Proteomes" id="UP001526446"/>
    </source>
</evidence>
<accession>A0ABT3QAM6</accession>
<keyword evidence="3" id="KW-1185">Reference proteome</keyword>
<dbReference type="Proteomes" id="UP001526446">
    <property type="component" value="Unassembled WGS sequence"/>
</dbReference>
<reference evidence="2 3" key="1">
    <citation type="submission" date="2022-11" db="EMBL/GenBank/DDBJ databases">
        <title>Genome sequencing of Acetobacter type strain.</title>
        <authorList>
            <person name="Heo J."/>
            <person name="Lee D."/>
            <person name="Han B.-H."/>
            <person name="Hong S.-B."/>
            <person name="Kwon S.-W."/>
        </authorList>
    </citation>
    <scope>NUCLEOTIDE SEQUENCE [LARGE SCALE GENOMIC DNA]</scope>
    <source>
        <strain evidence="2 3">KACC 21251</strain>
    </source>
</reference>
<sequence length="107" mass="12118">MDRMAWAFSRTAHDAVQDDIDRRRVMQERIREEGPSDARLAEDRKDAWADTAGKTEKVEKAAGVEAKVDDKAAAKAEKEAAERMAAEARRQAEEEARKREMGRGMSR</sequence>
<protein>
    <submittedName>
        <fullName evidence="2">Uncharacterized protein</fullName>
    </submittedName>
</protein>
<organism evidence="2 3">
    <name type="scientific">Acetobacter farinalis</name>
    <dbReference type="NCBI Taxonomy" id="1260984"/>
    <lineage>
        <taxon>Bacteria</taxon>
        <taxon>Pseudomonadati</taxon>
        <taxon>Pseudomonadota</taxon>
        <taxon>Alphaproteobacteria</taxon>
        <taxon>Acetobacterales</taxon>
        <taxon>Acetobacteraceae</taxon>
        <taxon>Acetobacter</taxon>
    </lineage>
</organism>
<dbReference type="RefSeq" id="WP_166123771.1">
    <property type="nucleotide sequence ID" value="NZ_JAPIUX010000057.1"/>
</dbReference>
<evidence type="ECO:0000256" key="1">
    <source>
        <dbReference type="SAM" id="MobiDB-lite"/>
    </source>
</evidence>
<gene>
    <name evidence="2" type="ORF">OQ252_13240</name>
</gene>
<name>A0ABT3QAM6_9PROT</name>
<comment type="caution">
    <text evidence="2">The sequence shown here is derived from an EMBL/GenBank/DDBJ whole genome shotgun (WGS) entry which is preliminary data.</text>
</comment>
<feature type="region of interest" description="Disordered" evidence="1">
    <location>
        <begin position="75"/>
        <end position="107"/>
    </location>
</feature>
<proteinExistence type="predicted"/>
<dbReference type="EMBL" id="JAPIUX010000057">
    <property type="protein sequence ID" value="MCX2562339.1"/>
    <property type="molecule type" value="Genomic_DNA"/>
</dbReference>